<dbReference type="InterPro" id="IPR009057">
    <property type="entry name" value="Homeodomain-like_sf"/>
</dbReference>
<dbReference type="Pfam" id="PF02954">
    <property type="entry name" value="HTH_8"/>
    <property type="match status" value="1"/>
</dbReference>
<feature type="domain" description="DNA binding HTH" evidence="1">
    <location>
        <begin position="13"/>
        <end position="44"/>
    </location>
</feature>
<sequence>MTYRQQDDGLEKLAHALRVFNGSRSELARELGLSERTLYRRLRALGIPR</sequence>
<accession>F3CH32</accession>
<evidence type="ECO:0000313" key="3">
    <source>
        <dbReference type="Proteomes" id="UP000005466"/>
    </source>
</evidence>
<dbReference type="SUPFAM" id="SSF46689">
    <property type="entry name" value="Homeodomain-like"/>
    <property type="match status" value="1"/>
</dbReference>
<comment type="caution">
    <text evidence="2">The sequence shown here is derived from an EMBL/GenBank/DDBJ whole genome shotgun (WGS) entry which is preliminary data.</text>
</comment>
<dbReference type="AlphaFoldDB" id="F3CH32"/>
<reference evidence="2 3" key="1">
    <citation type="journal article" date="2011" name="PLoS Pathog.">
        <title>Dynamic evolution of pathogenicity revealed by sequencing and comparative genomics of 19 Pseudomonas syringae isolates.</title>
        <authorList>
            <person name="Baltrus D.A."/>
            <person name="Nishimura M.T."/>
            <person name="Romanchuk A."/>
            <person name="Chang J.H."/>
            <person name="Mukhtar M.S."/>
            <person name="Cherkis K."/>
            <person name="Roach J."/>
            <person name="Grant S.R."/>
            <person name="Jones C.D."/>
            <person name="Dangl J.L."/>
        </authorList>
    </citation>
    <scope>NUCLEOTIDE SEQUENCE [LARGE SCALE GENOMIC DNA]</scope>
    <source>
        <strain evidence="3">race 4</strain>
    </source>
</reference>
<dbReference type="EMBL" id="ADWY01002897">
    <property type="protein sequence ID" value="EGH18574.1"/>
    <property type="molecule type" value="Genomic_DNA"/>
</dbReference>
<organism evidence="2 3">
    <name type="scientific">Pseudomonas savastanoi pv. glycinea str. race 4</name>
    <dbReference type="NCBI Taxonomy" id="875330"/>
    <lineage>
        <taxon>Bacteria</taxon>
        <taxon>Pseudomonadati</taxon>
        <taxon>Pseudomonadota</taxon>
        <taxon>Gammaproteobacteria</taxon>
        <taxon>Pseudomonadales</taxon>
        <taxon>Pseudomonadaceae</taxon>
        <taxon>Pseudomonas</taxon>
    </lineage>
</organism>
<dbReference type="Gene3D" id="1.10.10.60">
    <property type="entry name" value="Homeodomain-like"/>
    <property type="match status" value="1"/>
</dbReference>
<dbReference type="InterPro" id="IPR002197">
    <property type="entry name" value="HTH_Fis"/>
</dbReference>
<dbReference type="GO" id="GO:0043565">
    <property type="term" value="F:sequence-specific DNA binding"/>
    <property type="evidence" value="ECO:0007669"/>
    <property type="project" value="InterPro"/>
</dbReference>
<dbReference type="PRINTS" id="PR01590">
    <property type="entry name" value="HTHFIS"/>
</dbReference>
<gene>
    <name evidence="2" type="ORF">Pgy4_37026</name>
</gene>
<dbReference type="Proteomes" id="UP000005466">
    <property type="component" value="Unassembled WGS sequence"/>
</dbReference>
<dbReference type="BioCyc" id="PSYR875330:G11XH-7070-MONOMER"/>
<evidence type="ECO:0000313" key="2">
    <source>
        <dbReference type="EMBL" id="EGH18574.1"/>
    </source>
</evidence>
<evidence type="ECO:0000259" key="1">
    <source>
        <dbReference type="Pfam" id="PF02954"/>
    </source>
</evidence>
<dbReference type="HOGENOM" id="CLU_3139741_0_0_6"/>
<name>F3CH32_PSESG</name>
<proteinExistence type="predicted"/>
<dbReference type="PATRIC" id="fig|875330.6.peg.5338"/>
<protein>
    <submittedName>
        <fullName evidence="2">Sigma-54 dependent transcriptional regulator</fullName>
    </submittedName>
</protein>